<comment type="caution">
    <text evidence="2">The sequence shown here is derived from an EMBL/GenBank/DDBJ whole genome shotgun (WGS) entry which is preliminary data.</text>
</comment>
<evidence type="ECO:0000313" key="2">
    <source>
        <dbReference type="EMBL" id="TLS49384.1"/>
    </source>
</evidence>
<reference evidence="2 3" key="1">
    <citation type="submission" date="2019-05" db="EMBL/GenBank/DDBJ databases">
        <authorList>
            <person name="Narsing Rao M.P."/>
            <person name="Li W.J."/>
        </authorList>
    </citation>
    <scope>NUCLEOTIDE SEQUENCE [LARGE SCALE GENOMIC DNA]</scope>
    <source>
        <strain evidence="2 3">SYSU_K30003</strain>
    </source>
</reference>
<keyword evidence="3" id="KW-1185">Reference proteome</keyword>
<keyword evidence="1" id="KW-0732">Signal</keyword>
<dbReference type="RefSeq" id="WP_138197101.1">
    <property type="nucleotide sequence ID" value="NZ_VCIW01000021.1"/>
</dbReference>
<name>A0A5R9G8I9_9BACL</name>
<organism evidence="2 3">
    <name type="scientific">Paenibacillus antri</name>
    <dbReference type="NCBI Taxonomy" id="2582848"/>
    <lineage>
        <taxon>Bacteria</taxon>
        <taxon>Bacillati</taxon>
        <taxon>Bacillota</taxon>
        <taxon>Bacilli</taxon>
        <taxon>Bacillales</taxon>
        <taxon>Paenibacillaceae</taxon>
        <taxon>Paenibacillus</taxon>
    </lineage>
</organism>
<accession>A0A5R9G8I9</accession>
<evidence type="ECO:0008006" key="4">
    <source>
        <dbReference type="Google" id="ProtNLM"/>
    </source>
</evidence>
<sequence>MRKHWQWKRLAACSVLVPVLLWSALPMTAGADTAAVISAAASLTPYAITSELKAGVKSVLNERTQEGTRIGVVVRLFNQSASVVVVPDYQVRVSTKEGISYALQPSAANAIAVQPRETIELSYMITVKRHDAFSLEKLVWLSVDEFVYPKTETVVASVGISSMEWRGDATTFSDTSKTLAWGEPFALSGTGEFGAAADSLRYTPVQLLDRETPQGAVTLARLLVENPGSAKQWIPDFVLVGKADNRYYTGTRKEAGTLSLEPGETRYIHYALPADHRKPWGGLTVATPESFVRSDGTVVPYTIGRLQIQTPASATAASLRVQPYKLKNKIALDASNPLANPDIELAVVELQRFVQDGDGYQTAVAKIQMTNRGSRAVLMPHFGLEWEASNGDRYEGVRQTTVWRSLLPGIGMVLNYAFTIPASEQAEKVVLHVLGGTVDGQASELSQVPIAAVSASLTPPPEASVIDMYPFAMSVDRWKIRSEIRGSTNFTYTYALEWDVGLSRAADAAVDKTSTRMRAELVDGSGRVLDSQTLPLSGQGRIVDGEQTIRFEGAETEQRMTSLAVNLYEVFDTAEGEVARLAKTLK</sequence>
<dbReference type="Proteomes" id="UP000309676">
    <property type="component" value="Unassembled WGS sequence"/>
</dbReference>
<evidence type="ECO:0000256" key="1">
    <source>
        <dbReference type="SAM" id="SignalP"/>
    </source>
</evidence>
<feature type="chain" id="PRO_5024295903" description="DUF4139 domain-containing protein" evidence="1">
    <location>
        <begin position="32"/>
        <end position="586"/>
    </location>
</feature>
<evidence type="ECO:0000313" key="3">
    <source>
        <dbReference type="Proteomes" id="UP000309676"/>
    </source>
</evidence>
<protein>
    <recommendedName>
        <fullName evidence="4">DUF4139 domain-containing protein</fullName>
    </recommendedName>
</protein>
<feature type="signal peptide" evidence="1">
    <location>
        <begin position="1"/>
        <end position="31"/>
    </location>
</feature>
<proteinExistence type="predicted"/>
<gene>
    <name evidence="2" type="ORF">FE782_25025</name>
</gene>
<dbReference type="OrthoDB" id="2545931at2"/>
<dbReference type="EMBL" id="VCIW01000021">
    <property type="protein sequence ID" value="TLS49384.1"/>
    <property type="molecule type" value="Genomic_DNA"/>
</dbReference>
<dbReference type="AlphaFoldDB" id="A0A5R9G8I9"/>